<feature type="region of interest" description="Disordered" evidence="1">
    <location>
        <begin position="23"/>
        <end position="99"/>
    </location>
</feature>
<feature type="compositionally biased region" description="Polar residues" evidence="1">
    <location>
        <begin position="82"/>
        <end position="91"/>
    </location>
</feature>
<dbReference type="EMBL" id="NPMS01000001">
    <property type="protein sequence ID" value="OZU89604.1"/>
    <property type="molecule type" value="Genomic_DNA"/>
</dbReference>
<feature type="chain" id="PRO_5039122803" description="Lipoprotein" evidence="2">
    <location>
        <begin position="25"/>
        <end position="224"/>
    </location>
</feature>
<evidence type="ECO:0008006" key="5">
    <source>
        <dbReference type="Google" id="ProtNLM"/>
    </source>
</evidence>
<protein>
    <recommendedName>
        <fullName evidence="5">Lipoprotein</fullName>
    </recommendedName>
</protein>
<feature type="compositionally biased region" description="Acidic residues" evidence="1">
    <location>
        <begin position="41"/>
        <end position="79"/>
    </location>
</feature>
<name>A0A265NDR4_9BACI</name>
<dbReference type="AlphaFoldDB" id="A0A265NDR4"/>
<reference evidence="3 4" key="1">
    <citation type="submission" date="2017-08" db="EMBL/GenBank/DDBJ databases">
        <title>Virgibacillus indicus sp. nov. and Virgibacillus profoundi sp. nov, two moderately halophilic bacteria isolated from marine sediment by using the Microfluidic Streak Plate.</title>
        <authorList>
            <person name="Xu B."/>
            <person name="Hu B."/>
            <person name="Wang J."/>
            <person name="Zhu Y."/>
            <person name="Huang L."/>
            <person name="Du W."/>
            <person name="Huang Y."/>
        </authorList>
    </citation>
    <scope>NUCLEOTIDE SEQUENCE [LARGE SCALE GENOMIC DNA]</scope>
    <source>
        <strain evidence="3 4">IO3-P2-C2</strain>
    </source>
</reference>
<dbReference type="PROSITE" id="PS51257">
    <property type="entry name" value="PROKAR_LIPOPROTEIN"/>
    <property type="match status" value="1"/>
</dbReference>
<organism evidence="3 4">
    <name type="scientific">Virgibacillus indicus</name>
    <dbReference type="NCBI Taxonomy" id="2024554"/>
    <lineage>
        <taxon>Bacteria</taxon>
        <taxon>Bacillati</taxon>
        <taxon>Bacillota</taxon>
        <taxon>Bacilli</taxon>
        <taxon>Bacillales</taxon>
        <taxon>Bacillaceae</taxon>
        <taxon>Virgibacillus</taxon>
    </lineage>
</organism>
<evidence type="ECO:0000313" key="3">
    <source>
        <dbReference type="EMBL" id="OZU89604.1"/>
    </source>
</evidence>
<evidence type="ECO:0000313" key="4">
    <source>
        <dbReference type="Proteomes" id="UP000216498"/>
    </source>
</evidence>
<keyword evidence="2" id="KW-0732">Signal</keyword>
<proteinExistence type="predicted"/>
<dbReference type="OrthoDB" id="2136654at2"/>
<sequence length="224" mass="24492">MNKLTKIIYLSVALFLLVGCGSNANKDSSSDPSENSSVIESTEEDTYETDEIASASELEESDTNDADDTSSEESVEGDSDSTLSENSGTNVSDKEAKETLSQYSNEQIEYARVWSQLGPNQEIAELNVRHISSEEPINPNDDTSAAYPEDVIQLAGSRLVDGSVTYSGNGDGTINVYNVPLRWDGSYPADKSLYTDIIENTELVSIEPRDDEEIIELIELLNVQ</sequence>
<evidence type="ECO:0000256" key="2">
    <source>
        <dbReference type="SAM" id="SignalP"/>
    </source>
</evidence>
<comment type="caution">
    <text evidence="3">The sequence shown here is derived from an EMBL/GenBank/DDBJ whole genome shotgun (WGS) entry which is preliminary data.</text>
</comment>
<feature type="compositionally biased region" description="Low complexity" evidence="1">
    <location>
        <begin position="30"/>
        <end position="40"/>
    </location>
</feature>
<dbReference type="Proteomes" id="UP000216498">
    <property type="component" value="Unassembled WGS sequence"/>
</dbReference>
<feature type="signal peptide" evidence="2">
    <location>
        <begin position="1"/>
        <end position="24"/>
    </location>
</feature>
<evidence type="ECO:0000256" key="1">
    <source>
        <dbReference type="SAM" id="MobiDB-lite"/>
    </source>
</evidence>
<keyword evidence="4" id="KW-1185">Reference proteome</keyword>
<dbReference type="RefSeq" id="WP_094883205.1">
    <property type="nucleotide sequence ID" value="NZ_NPMS01000001.1"/>
</dbReference>
<accession>A0A265NDR4</accession>
<gene>
    <name evidence="3" type="ORF">CIL03_00180</name>
</gene>